<keyword evidence="7" id="KW-1185">Reference proteome</keyword>
<comment type="similarity">
    <text evidence="3">Belongs to the class-V pyridoxal-phosphate-dependent aminotransferase family.</text>
</comment>
<dbReference type="Pfam" id="PF00266">
    <property type="entry name" value="Aminotran_5"/>
    <property type="match status" value="2"/>
</dbReference>
<dbReference type="PANTHER" id="PTHR43586">
    <property type="entry name" value="CYSTEINE DESULFURASE"/>
    <property type="match status" value="1"/>
</dbReference>
<organism evidence="6 7">
    <name type="scientific">Cryobacterium lyxosi</name>
    <dbReference type="NCBI Taxonomy" id="1259228"/>
    <lineage>
        <taxon>Bacteria</taxon>
        <taxon>Bacillati</taxon>
        <taxon>Actinomycetota</taxon>
        <taxon>Actinomycetes</taxon>
        <taxon>Micrococcales</taxon>
        <taxon>Microbacteriaceae</taxon>
        <taxon>Cryobacterium</taxon>
    </lineage>
</organism>
<comment type="caution">
    <text evidence="6">The sequence shown here is derived from an EMBL/GenBank/DDBJ whole genome shotgun (WGS) entry which is preliminary data.</text>
</comment>
<dbReference type="SUPFAM" id="SSF53383">
    <property type="entry name" value="PLP-dependent transferases"/>
    <property type="match status" value="1"/>
</dbReference>
<evidence type="ECO:0000256" key="2">
    <source>
        <dbReference type="ARBA" id="ARBA00022898"/>
    </source>
</evidence>
<evidence type="ECO:0000313" key="6">
    <source>
        <dbReference type="EMBL" id="TFD27822.1"/>
    </source>
</evidence>
<evidence type="ECO:0000256" key="4">
    <source>
        <dbReference type="RuleBase" id="RU004504"/>
    </source>
</evidence>
<dbReference type="InterPro" id="IPR015422">
    <property type="entry name" value="PyrdxlP-dep_Trfase_small"/>
</dbReference>
<accession>A0A4R8ZK96</accession>
<gene>
    <name evidence="6" type="ORF">E3T27_04415</name>
</gene>
<protein>
    <submittedName>
        <fullName evidence="6">Aminotransferase class V-fold PLP-dependent enzyme</fullName>
    </submittedName>
</protein>
<dbReference type="PANTHER" id="PTHR43586:SF24">
    <property type="entry name" value="BLR4730 PROTEIN"/>
    <property type="match status" value="1"/>
</dbReference>
<feature type="domain" description="Aminotransferase class V" evidence="5">
    <location>
        <begin position="148"/>
        <end position="263"/>
    </location>
</feature>
<evidence type="ECO:0000256" key="3">
    <source>
        <dbReference type="RuleBase" id="RU004075"/>
    </source>
</evidence>
<dbReference type="InterPro" id="IPR015424">
    <property type="entry name" value="PyrdxlP-dep_Trfase"/>
</dbReference>
<dbReference type="PROSITE" id="PS00595">
    <property type="entry name" value="AA_TRANSFER_CLASS_5"/>
    <property type="match status" value="1"/>
</dbReference>
<dbReference type="Gene3D" id="3.40.640.10">
    <property type="entry name" value="Type I PLP-dependent aspartate aminotransferase-like (Major domain)"/>
    <property type="match status" value="1"/>
</dbReference>
<evidence type="ECO:0000256" key="1">
    <source>
        <dbReference type="ARBA" id="ARBA00001933"/>
    </source>
</evidence>
<evidence type="ECO:0000259" key="5">
    <source>
        <dbReference type="Pfam" id="PF00266"/>
    </source>
</evidence>
<keyword evidence="6" id="KW-0808">Transferase</keyword>
<proteinExistence type="inferred from homology"/>
<dbReference type="GO" id="GO:0008483">
    <property type="term" value="F:transaminase activity"/>
    <property type="evidence" value="ECO:0007669"/>
    <property type="project" value="UniProtKB-KW"/>
</dbReference>
<dbReference type="EMBL" id="SOGT01000005">
    <property type="protein sequence ID" value="TFD27822.1"/>
    <property type="molecule type" value="Genomic_DNA"/>
</dbReference>
<sequence length="268" mass="28875">MFTQRVQGQYAGNVVARRQIACRNNLEVVVLDDDADGQVDVEPLQREIERGNVGMVALTHVPMANGLVDPAVEVGRRCRADTVMFVLDACQSVGQMPLDVHLLGCDVLVGTGRKFLRGPRGTAFVYVRSAVLGELETVMLDGHSAVPTGLGRAADHAVSLGLEAVQERVVGLAGQLRFEVAAVPSVTVHDRGIIRCGIVTFSVKGNNATNIKANLADHRINVSVAPLFSAQVDRVPTVDTIKGDMVVRASVHYYNTEAEIQRLVGFLR</sequence>
<comment type="cofactor">
    <cofactor evidence="1 4">
        <name>pyridoxal 5'-phosphate</name>
        <dbReference type="ChEBI" id="CHEBI:597326"/>
    </cofactor>
</comment>
<reference evidence="6 7" key="1">
    <citation type="submission" date="2019-03" db="EMBL/GenBank/DDBJ databases">
        <title>Genomics of glacier-inhabiting Cryobacterium strains.</title>
        <authorList>
            <person name="Liu Q."/>
            <person name="Xin Y.-H."/>
        </authorList>
    </citation>
    <scope>NUCLEOTIDE SEQUENCE [LARGE SCALE GENOMIC DNA]</scope>
    <source>
        <strain evidence="6 7">TMT1-1</strain>
    </source>
</reference>
<keyword evidence="2" id="KW-0663">Pyridoxal phosphate</keyword>
<dbReference type="Gene3D" id="3.90.1150.10">
    <property type="entry name" value="Aspartate Aminotransferase, domain 1"/>
    <property type="match status" value="1"/>
</dbReference>
<dbReference type="Proteomes" id="UP000298424">
    <property type="component" value="Unassembled WGS sequence"/>
</dbReference>
<dbReference type="OrthoDB" id="9808002at2"/>
<evidence type="ECO:0000313" key="7">
    <source>
        <dbReference type="Proteomes" id="UP000298424"/>
    </source>
</evidence>
<keyword evidence="6" id="KW-0032">Aminotransferase</keyword>
<dbReference type="InterPro" id="IPR020578">
    <property type="entry name" value="Aminotrans_V_PyrdxlP_BS"/>
</dbReference>
<dbReference type="AlphaFoldDB" id="A0A4R8ZK96"/>
<name>A0A4R8ZK96_9MICO</name>
<dbReference type="InterPro" id="IPR000192">
    <property type="entry name" value="Aminotrans_V_dom"/>
</dbReference>
<feature type="domain" description="Aminotransferase class V" evidence="5">
    <location>
        <begin position="10"/>
        <end position="143"/>
    </location>
</feature>
<dbReference type="InterPro" id="IPR015421">
    <property type="entry name" value="PyrdxlP-dep_Trfase_major"/>
</dbReference>